<dbReference type="SUPFAM" id="SSF57701">
    <property type="entry name" value="Zn2/Cys6 DNA-binding domain"/>
    <property type="match status" value="1"/>
</dbReference>
<gene>
    <name evidence="9" type="ORF">FANTH_10034</name>
</gene>
<evidence type="ECO:0000256" key="3">
    <source>
        <dbReference type="ARBA" id="ARBA00023015"/>
    </source>
</evidence>
<reference evidence="9 10" key="1">
    <citation type="journal article" date="2020" name="BMC Genomics">
        <title>Correction to: Identification and distribution of gene clusters required for synthesis of sphingolipid metabolism inhibitors in diverse species of the filamentous fungus Fusarium.</title>
        <authorList>
            <person name="Kim H.S."/>
            <person name="Lohmar J.M."/>
            <person name="Busman M."/>
            <person name="Brown D.W."/>
            <person name="Naumann T.A."/>
            <person name="Divon H.H."/>
            <person name="Lysoe E."/>
            <person name="Uhlig S."/>
            <person name="Proctor R.H."/>
        </authorList>
    </citation>
    <scope>NUCLEOTIDE SEQUENCE [LARGE SCALE GENOMIC DNA]</scope>
    <source>
        <strain evidence="9 10">NRRL 25214</strain>
    </source>
</reference>
<dbReference type="SMART" id="SM00906">
    <property type="entry name" value="Fungal_trans"/>
    <property type="match status" value="1"/>
</dbReference>
<feature type="region of interest" description="Disordered" evidence="7">
    <location>
        <begin position="47"/>
        <end position="169"/>
    </location>
</feature>
<proteinExistence type="predicted"/>
<dbReference type="Proteomes" id="UP000573603">
    <property type="component" value="Unassembled WGS sequence"/>
</dbReference>
<dbReference type="PANTHER" id="PTHR47171">
    <property type="entry name" value="FARA-RELATED"/>
    <property type="match status" value="1"/>
</dbReference>
<dbReference type="EMBL" id="JABEVY010000274">
    <property type="protein sequence ID" value="KAF5239232.1"/>
    <property type="molecule type" value="Genomic_DNA"/>
</dbReference>
<keyword evidence="3" id="KW-0805">Transcription regulation</keyword>
<dbReference type="PANTHER" id="PTHR47171:SF1">
    <property type="entry name" value="ZN(II)2CYS6 TRANSCRIPTION FACTOR (EUROFUNG)"/>
    <property type="match status" value="1"/>
</dbReference>
<keyword evidence="5" id="KW-0804">Transcription</keyword>
<evidence type="ECO:0000256" key="4">
    <source>
        <dbReference type="ARBA" id="ARBA00023125"/>
    </source>
</evidence>
<comment type="caution">
    <text evidence="9">The sequence shown here is derived from an EMBL/GenBank/DDBJ whole genome shotgun (WGS) entry which is preliminary data.</text>
</comment>
<dbReference type="SMART" id="SM00066">
    <property type="entry name" value="GAL4"/>
    <property type="match status" value="1"/>
</dbReference>
<dbReference type="Gene3D" id="4.10.240.10">
    <property type="entry name" value="Zn(2)-C6 fungal-type DNA-binding domain"/>
    <property type="match status" value="1"/>
</dbReference>
<dbReference type="InterPro" id="IPR001138">
    <property type="entry name" value="Zn2Cys6_DnaBD"/>
</dbReference>
<organism evidence="9 10">
    <name type="scientific">Fusarium anthophilum</name>
    <dbReference type="NCBI Taxonomy" id="48485"/>
    <lineage>
        <taxon>Eukaryota</taxon>
        <taxon>Fungi</taxon>
        <taxon>Dikarya</taxon>
        <taxon>Ascomycota</taxon>
        <taxon>Pezizomycotina</taxon>
        <taxon>Sordariomycetes</taxon>
        <taxon>Hypocreomycetidae</taxon>
        <taxon>Hypocreales</taxon>
        <taxon>Nectriaceae</taxon>
        <taxon>Fusarium</taxon>
        <taxon>Fusarium fujikuroi species complex</taxon>
    </lineage>
</organism>
<evidence type="ECO:0000256" key="7">
    <source>
        <dbReference type="SAM" id="MobiDB-lite"/>
    </source>
</evidence>
<dbReference type="GO" id="GO:0000981">
    <property type="term" value="F:DNA-binding transcription factor activity, RNA polymerase II-specific"/>
    <property type="evidence" value="ECO:0007669"/>
    <property type="project" value="InterPro"/>
</dbReference>
<evidence type="ECO:0000313" key="9">
    <source>
        <dbReference type="EMBL" id="KAF5239232.1"/>
    </source>
</evidence>
<evidence type="ECO:0000259" key="8">
    <source>
        <dbReference type="PROSITE" id="PS50048"/>
    </source>
</evidence>
<dbReference type="InterPro" id="IPR036864">
    <property type="entry name" value="Zn2-C6_fun-type_DNA-bd_sf"/>
</dbReference>
<feature type="domain" description="Zn(2)-C6 fungal-type" evidence="8">
    <location>
        <begin position="12"/>
        <end position="43"/>
    </location>
</feature>
<keyword evidence="10" id="KW-1185">Reference proteome</keyword>
<keyword evidence="6" id="KW-0539">Nucleus</keyword>
<feature type="region of interest" description="Disordered" evidence="7">
    <location>
        <begin position="636"/>
        <end position="655"/>
    </location>
</feature>
<dbReference type="InterPro" id="IPR007219">
    <property type="entry name" value="XnlR_reg_dom"/>
</dbReference>
<dbReference type="Pfam" id="PF00172">
    <property type="entry name" value="Zn_clus"/>
    <property type="match status" value="1"/>
</dbReference>
<name>A0A8H4Z2W9_9HYPO</name>
<dbReference type="GO" id="GO:0003677">
    <property type="term" value="F:DNA binding"/>
    <property type="evidence" value="ECO:0007669"/>
    <property type="project" value="UniProtKB-KW"/>
</dbReference>
<feature type="compositionally biased region" description="Polar residues" evidence="7">
    <location>
        <begin position="642"/>
        <end position="655"/>
    </location>
</feature>
<keyword evidence="2" id="KW-0862">Zinc</keyword>
<dbReference type="Pfam" id="PF04082">
    <property type="entry name" value="Fungal_trans"/>
    <property type="match status" value="1"/>
</dbReference>
<accession>A0A8H4Z2W9</accession>
<evidence type="ECO:0000313" key="10">
    <source>
        <dbReference type="Proteomes" id="UP000573603"/>
    </source>
</evidence>
<dbReference type="GO" id="GO:0008270">
    <property type="term" value="F:zinc ion binding"/>
    <property type="evidence" value="ECO:0007669"/>
    <property type="project" value="InterPro"/>
</dbReference>
<keyword evidence="1" id="KW-0479">Metal-binding</keyword>
<dbReference type="GO" id="GO:0006351">
    <property type="term" value="P:DNA-templated transcription"/>
    <property type="evidence" value="ECO:0007669"/>
    <property type="project" value="InterPro"/>
</dbReference>
<evidence type="ECO:0000256" key="6">
    <source>
        <dbReference type="ARBA" id="ARBA00023242"/>
    </source>
</evidence>
<dbReference type="CDD" id="cd12148">
    <property type="entry name" value="fungal_TF_MHR"/>
    <property type="match status" value="1"/>
</dbReference>
<evidence type="ECO:0000256" key="5">
    <source>
        <dbReference type="ARBA" id="ARBA00023163"/>
    </source>
</evidence>
<feature type="compositionally biased region" description="Polar residues" evidence="7">
    <location>
        <begin position="56"/>
        <end position="81"/>
    </location>
</feature>
<protein>
    <recommendedName>
        <fullName evidence="8">Zn(2)-C6 fungal-type domain-containing protein</fullName>
    </recommendedName>
</protein>
<dbReference type="PROSITE" id="PS50048">
    <property type="entry name" value="ZN2_CY6_FUNGAL_2"/>
    <property type="match status" value="1"/>
</dbReference>
<keyword evidence="4" id="KW-0238">DNA-binding</keyword>
<feature type="compositionally biased region" description="Polar residues" evidence="7">
    <location>
        <begin position="95"/>
        <end position="135"/>
    </location>
</feature>
<dbReference type="AlphaFoldDB" id="A0A8H4Z2W9"/>
<evidence type="ECO:0000256" key="1">
    <source>
        <dbReference type="ARBA" id="ARBA00022723"/>
    </source>
</evidence>
<dbReference type="CDD" id="cd00067">
    <property type="entry name" value="GAL4"/>
    <property type="match status" value="1"/>
</dbReference>
<sequence>MKPTRKSRARQACRACNARRVRCDVIATHPCTNCRDHQVVCELRESKRGRHRKPNLLQTPKSPGNNDSISVASVEQQQQQDHLVFHADTAPPASSEPTGPTTNCVAPSSASTERTQVTPAHSSSVDQVHETQTACDISWEPPRYQHQQQPKPQQQHDDGQGNQVQERPEDDETVFLGESTSITYLHGTHPSPVTLSTPEQGFVYRLPQGLNAKSLTSAWELERKQARLSLLQLEGAFSFPNKSAVDKVLAAYFQWFHPCFAIVDEPHIWDQHGRNAVPPLLLQAMLFIGVMHCSESDLQSVGLGSRQRAKYILYNRAKSLFDAEAEPKSLIVIQALFLLSFYRAGPLLQKDTRHWLAVAISQAQTKGLHRASRDEKDKTSQLKKRIWWSIYVRERQCAAALGLPNRVRDEDCDIGALNEQDFQYAFGVSSSPSWANKSIFYMIGMVELSRMLGRIMHRDFLPSKRLSPTEREEFRVALVDWRTSLPACMQLSSDEPSCSMGFLPGMLHMAYNNLLILLFRSGCGNLGDSSGRCDGRVAIQAAARNSAIIEELVTENQMRHGQIHVITNVFNTLCIHTLHLQGLQGGPRFVAEHRAKLCLVSLQELQQTWEFKNWILQLFFQYLDHPTALRLRMEDGNGEGMTPQQQPQEGECSVSPNISPNVGMLPGQHETQNDNLHIDTSRLTDVTWPIEVENVGQFLHTQIEDRFINGDGGAIDWYMADLFNNTLPP</sequence>
<evidence type="ECO:0000256" key="2">
    <source>
        <dbReference type="ARBA" id="ARBA00022833"/>
    </source>
</evidence>
<dbReference type="InterPro" id="IPR052073">
    <property type="entry name" value="Amide_Lactam_Regulators"/>
</dbReference>